<evidence type="ECO:0000256" key="5">
    <source>
        <dbReference type="ARBA" id="ARBA00022842"/>
    </source>
</evidence>
<dbReference type="InterPro" id="IPR050951">
    <property type="entry name" value="Retrovirus_Pol_polyprotein"/>
</dbReference>
<keyword evidence="14" id="KW-1185">Reference proteome</keyword>
<dbReference type="GO" id="GO:0046872">
    <property type="term" value="F:metal ion binding"/>
    <property type="evidence" value="ECO:0007669"/>
    <property type="project" value="UniProtKB-KW"/>
</dbReference>
<dbReference type="GO" id="GO:0004190">
    <property type="term" value="F:aspartic-type endopeptidase activity"/>
    <property type="evidence" value="ECO:0007669"/>
    <property type="project" value="UniProtKB-KW"/>
</dbReference>
<accession>A0A9Q3L4C9</accession>
<dbReference type="SUPFAM" id="SSF53098">
    <property type="entry name" value="Ribonuclease H-like"/>
    <property type="match status" value="1"/>
</dbReference>
<dbReference type="Pfam" id="PF17921">
    <property type="entry name" value="Integrase_H2C2"/>
    <property type="match status" value="1"/>
</dbReference>
<keyword evidence="5" id="KW-0460">Magnesium</keyword>
<dbReference type="EMBL" id="AVOT02141533">
    <property type="protein sequence ID" value="MBW0591130.1"/>
    <property type="molecule type" value="Genomic_DNA"/>
</dbReference>
<evidence type="ECO:0000256" key="7">
    <source>
        <dbReference type="ARBA" id="ARBA00022908"/>
    </source>
</evidence>
<evidence type="ECO:0000256" key="3">
    <source>
        <dbReference type="ARBA" id="ARBA00022750"/>
    </source>
</evidence>
<evidence type="ECO:0000313" key="14">
    <source>
        <dbReference type="Proteomes" id="UP000765509"/>
    </source>
</evidence>
<keyword evidence="9" id="KW-0548">Nucleotidyltransferase</keyword>
<organism evidence="13 14">
    <name type="scientific">Austropuccinia psidii MF-1</name>
    <dbReference type="NCBI Taxonomy" id="1389203"/>
    <lineage>
        <taxon>Eukaryota</taxon>
        <taxon>Fungi</taxon>
        <taxon>Dikarya</taxon>
        <taxon>Basidiomycota</taxon>
        <taxon>Pucciniomycotina</taxon>
        <taxon>Pucciniomycetes</taxon>
        <taxon>Pucciniales</taxon>
        <taxon>Sphaerophragmiaceae</taxon>
        <taxon>Austropuccinia</taxon>
    </lineage>
</organism>
<dbReference type="InterPro" id="IPR036397">
    <property type="entry name" value="RNaseH_sf"/>
</dbReference>
<evidence type="ECO:0000256" key="6">
    <source>
        <dbReference type="ARBA" id="ARBA00022884"/>
    </source>
</evidence>
<keyword evidence="8" id="KW-0695">RNA-directed DNA polymerase</keyword>
<dbReference type="Pfam" id="PF24626">
    <property type="entry name" value="SH3_Tf2-1"/>
    <property type="match status" value="1"/>
</dbReference>
<dbReference type="GO" id="GO:0015074">
    <property type="term" value="P:DNA integration"/>
    <property type="evidence" value="ECO:0007669"/>
    <property type="project" value="UniProtKB-KW"/>
</dbReference>
<keyword evidence="2" id="KW-0479">Metal-binding</keyword>
<sequence length="378" mass="43202">MALTDRTLIKTVLHECHDSVAAGHLSEDRKLERMKTCSWWPNWKKDVAEYCQTCDRCQKASRAAGKEFGMMIQIQEPKFPWEIAHIDWVTALTPGGDRSYNACLVLVDRYSQTPMFLPCHKDDTAMDTAIMIWNKVISHTGLFQNIISDRDPKFTSALWTNLHNVFGTKLSFSTAYHPQADGFEERMIQTLDNMIRSFCVYGLEFKDSDGFTHDWCTLIPALELAYKTSIHSYTGKTPGMLGKGWNPRIPYDTLKNVLVDIHQTASSFKIMLDKARHHINRCIQDYFKIANERWDKSHKPPDFKIGDLVLLSTSNFNNVKGPKKLKDCFAGPFMINELHGPISVNLELTGESMNKHPAFPVSLIKPYSSSDKESFPLR</sequence>
<feature type="domain" description="Integrase catalytic" evidence="12">
    <location>
        <begin position="76"/>
        <end position="246"/>
    </location>
</feature>
<keyword evidence="9" id="KW-0808">Transferase</keyword>
<dbReference type="Proteomes" id="UP000765509">
    <property type="component" value="Unassembled WGS sequence"/>
</dbReference>
<dbReference type="OrthoDB" id="2273864at2759"/>
<keyword evidence="1" id="KW-0645">Protease</keyword>
<evidence type="ECO:0000256" key="8">
    <source>
        <dbReference type="ARBA" id="ARBA00022918"/>
    </source>
</evidence>
<evidence type="ECO:0000256" key="9">
    <source>
        <dbReference type="ARBA" id="ARBA00022932"/>
    </source>
</evidence>
<keyword evidence="4" id="KW-0378">Hydrolase</keyword>
<keyword evidence="7" id="KW-0229">DNA integration</keyword>
<feature type="non-terminal residue" evidence="13">
    <location>
        <position position="378"/>
    </location>
</feature>
<dbReference type="Gene3D" id="1.10.340.70">
    <property type="match status" value="1"/>
</dbReference>
<keyword evidence="6" id="KW-0694">RNA-binding</keyword>
<dbReference type="PANTHER" id="PTHR37984:SF15">
    <property type="entry name" value="INTEGRASE CATALYTIC DOMAIN-CONTAINING PROTEIN"/>
    <property type="match status" value="1"/>
</dbReference>
<protein>
    <recommendedName>
        <fullName evidence="12">Integrase catalytic domain-containing protein</fullName>
    </recommendedName>
</protein>
<evidence type="ECO:0000313" key="13">
    <source>
        <dbReference type="EMBL" id="MBW0591130.1"/>
    </source>
</evidence>
<evidence type="ECO:0000256" key="1">
    <source>
        <dbReference type="ARBA" id="ARBA00022670"/>
    </source>
</evidence>
<dbReference type="Gene3D" id="3.30.420.10">
    <property type="entry name" value="Ribonuclease H-like superfamily/Ribonuclease H"/>
    <property type="match status" value="1"/>
</dbReference>
<gene>
    <name evidence="13" type="ORF">O181_130845</name>
</gene>
<dbReference type="PANTHER" id="PTHR37984">
    <property type="entry name" value="PROTEIN CBG26694"/>
    <property type="match status" value="1"/>
</dbReference>
<dbReference type="GO" id="GO:0003964">
    <property type="term" value="F:RNA-directed DNA polymerase activity"/>
    <property type="evidence" value="ECO:0007669"/>
    <property type="project" value="UniProtKB-KW"/>
</dbReference>
<keyword evidence="9" id="KW-0239">DNA-directed DNA polymerase</keyword>
<evidence type="ECO:0000256" key="10">
    <source>
        <dbReference type="ARBA" id="ARBA00023125"/>
    </source>
</evidence>
<keyword evidence="11" id="KW-0233">DNA recombination</keyword>
<dbReference type="InterPro" id="IPR012337">
    <property type="entry name" value="RNaseH-like_sf"/>
</dbReference>
<dbReference type="GO" id="GO:0006508">
    <property type="term" value="P:proteolysis"/>
    <property type="evidence" value="ECO:0007669"/>
    <property type="project" value="UniProtKB-KW"/>
</dbReference>
<comment type="caution">
    <text evidence="13">The sequence shown here is derived from an EMBL/GenBank/DDBJ whole genome shotgun (WGS) entry which is preliminary data.</text>
</comment>
<keyword evidence="3" id="KW-0064">Aspartyl protease</keyword>
<dbReference type="GO" id="GO:0003723">
    <property type="term" value="F:RNA binding"/>
    <property type="evidence" value="ECO:0007669"/>
    <property type="project" value="UniProtKB-KW"/>
</dbReference>
<dbReference type="GO" id="GO:0006310">
    <property type="term" value="P:DNA recombination"/>
    <property type="evidence" value="ECO:0007669"/>
    <property type="project" value="UniProtKB-KW"/>
</dbReference>
<dbReference type="GO" id="GO:0003677">
    <property type="term" value="F:DNA binding"/>
    <property type="evidence" value="ECO:0007669"/>
    <property type="project" value="UniProtKB-KW"/>
</dbReference>
<dbReference type="GO" id="GO:0003887">
    <property type="term" value="F:DNA-directed DNA polymerase activity"/>
    <property type="evidence" value="ECO:0007669"/>
    <property type="project" value="UniProtKB-KW"/>
</dbReference>
<evidence type="ECO:0000259" key="12">
    <source>
        <dbReference type="PROSITE" id="PS50994"/>
    </source>
</evidence>
<keyword evidence="10" id="KW-0238">DNA-binding</keyword>
<dbReference type="InterPro" id="IPR041588">
    <property type="entry name" value="Integrase_H2C2"/>
</dbReference>
<evidence type="ECO:0000256" key="4">
    <source>
        <dbReference type="ARBA" id="ARBA00022801"/>
    </source>
</evidence>
<name>A0A9Q3L4C9_9BASI</name>
<dbReference type="InterPro" id="IPR001584">
    <property type="entry name" value="Integrase_cat-core"/>
</dbReference>
<dbReference type="AlphaFoldDB" id="A0A9Q3L4C9"/>
<evidence type="ECO:0000256" key="11">
    <source>
        <dbReference type="ARBA" id="ARBA00023172"/>
    </source>
</evidence>
<dbReference type="PROSITE" id="PS50994">
    <property type="entry name" value="INTEGRASE"/>
    <property type="match status" value="1"/>
</dbReference>
<dbReference type="InterPro" id="IPR056924">
    <property type="entry name" value="SH3_Tf2-1"/>
</dbReference>
<reference evidence="13" key="1">
    <citation type="submission" date="2021-03" db="EMBL/GenBank/DDBJ databases">
        <title>Draft genome sequence of rust myrtle Austropuccinia psidii MF-1, a brazilian biotype.</title>
        <authorList>
            <person name="Quecine M.C."/>
            <person name="Pachon D.M.R."/>
            <person name="Bonatelli M.L."/>
            <person name="Correr F.H."/>
            <person name="Franceschini L.M."/>
            <person name="Leite T.F."/>
            <person name="Margarido G.R.A."/>
            <person name="Almeida C.A."/>
            <person name="Ferrarezi J.A."/>
            <person name="Labate C.A."/>
        </authorList>
    </citation>
    <scope>NUCLEOTIDE SEQUENCE</scope>
    <source>
        <strain evidence="13">MF-1</strain>
    </source>
</reference>
<proteinExistence type="predicted"/>
<dbReference type="GO" id="GO:0005634">
    <property type="term" value="C:nucleus"/>
    <property type="evidence" value="ECO:0007669"/>
    <property type="project" value="UniProtKB-ARBA"/>
</dbReference>
<evidence type="ECO:0000256" key="2">
    <source>
        <dbReference type="ARBA" id="ARBA00022723"/>
    </source>
</evidence>